<dbReference type="Gene3D" id="3.50.50.60">
    <property type="entry name" value="FAD/NAD(P)-binding domain"/>
    <property type="match status" value="1"/>
</dbReference>
<dbReference type="EMBL" id="MU853375">
    <property type="protein sequence ID" value="KAK4107381.1"/>
    <property type="molecule type" value="Genomic_DNA"/>
</dbReference>
<feature type="domain" description="2,6-dihydroxypyridine 3-monooxygenase substrate binding" evidence="5">
    <location>
        <begin position="191"/>
        <end position="319"/>
    </location>
</feature>
<dbReference type="AlphaFoldDB" id="A0AAN6T7Q8"/>
<dbReference type="InterPro" id="IPR002938">
    <property type="entry name" value="FAD-bd"/>
</dbReference>
<proteinExistence type="predicted"/>
<protein>
    <submittedName>
        <fullName evidence="6">FAD/NAD(P)-binding domain-containing protein</fullName>
    </submittedName>
</protein>
<keyword evidence="1" id="KW-0285">Flavoprotein</keyword>
<dbReference type="RefSeq" id="XP_064664951.1">
    <property type="nucleotide sequence ID" value="XM_064809924.1"/>
</dbReference>
<evidence type="ECO:0000256" key="3">
    <source>
        <dbReference type="ARBA" id="ARBA00023002"/>
    </source>
</evidence>
<dbReference type="SUPFAM" id="SSF51905">
    <property type="entry name" value="FAD/NAD(P)-binding domain"/>
    <property type="match status" value="1"/>
</dbReference>
<evidence type="ECO:0000259" key="5">
    <source>
        <dbReference type="Pfam" id="PF22607"/>
    </source>
</evidence>
<keyword evidence="3" id="KW-0560">Oxidoreductase</keyword>
<dbReference type="Pfam" id="PF01494">
    <property type="entry name" value="FAD_binding_3"/>
    <property type="match status" value="1"/>
</dbReference>
<evidence type="ECO:0000256" key="1">
    <source>
        <dbReference type="ARBA" id="ARBA00022630"/>
    </source>
</evidence>
<comment type="caution">
    <text evidence="6">The sequence shown here is derived from an EMBL/GenBank/DDBJ whole genome shotgun (WGS) entry which is preliminary data.</text>
</comment>
<dbReference type="InterPro" id="IPR053212">
    <property type="entry name" value="DHP_3-monooxygenase"/>
</dbReference>
<sequence length="441" mass="50264">MDSGTPPLKVIIVGGSLAGLMCGVALKHAGHTVTIIERDKNERMSHMAGVCLGLDAERFLERHDRHTKVFSHRSTRVQVLVDDDKVQIYANGRRQITSWDTYYFRLRSLFDGYISSYYPSPPESLDTDGPAKYQYCSEVTHMARSGDKMIVTILNRDTQDVSQEKADLVIGADGPNSFVRSLYLPNVQRQYVGYIAWRGTVPESKVSATTRGIFHRSVTVHRMKQQHCIMYMIPGPNGSLEPGERLLNFLWYTNETPEALDEIMKDGVDGHRHHHIVPAGRVRQDIWQERIEYARSVPFAKPFLEVMLQIEQPFIQVITEFCSPQAAFEDGKVLLMGDALSLFRPHTAFSGTQAAFHTLRVEEYVAGKIPLAEWEEKVLRFSYLHFAQSIWWGKIYQHHISAALLAGLGYWSYCVVDKVKSWWSGEESLLRTTSSVVEEYD</sequence>
<keyword evidence="2" id="KW-0274">FAD</keyword>
<evidence type="ECO:0000256" key="2">
    <source>
        <dbReference type="ARBA" id="ARBA00022827"/>
    </source>
</evidence>
<accession>A0AAN6T7Q8</accession>
<dbReference type="Gene3D" id="3.30.9.60">
    <property type="match status" value="1"/>
</dbReference>
<organism evidence="6 7">
    <name type="scientific">Canariomyces notabilis</name>
    <dbReference type="NCBI Taxonomy" id="2074819"/>
    <lineage>
        <taxon>Eukaryota</taxon>
        <taxon>Fungi</taxon>
        <taxon>Dikarya</taxon>
        <taxon>Ascomycota</taxon>
        <taxon>Pezizomycotina</taxon>
        <taxon>Sordariomycetes</taxon>
        <taxon>Sordariomycetidae</taxon>
        <taxon>Sordariales</taxon>
        <taxon>Chaetomiaceae</taxon>
        <taxon>Canariomyces</taxon>
    </lineage>
</organism>
<dbReference type="InterPro" id="IPR054707">
    <property type="entry name" value="DhpH_subs-bd"/>
</dbReference>
<reference evidence="6" key="2">
    <citation type="submission" date="2023-05" db="EMBL/GenBank/DDBJ databases">
        <authorList>
            <consortium name="Lawrence Berkeley National Laboratory"/>
            <person name="Steindorff A."/>
            <person name="Hensen N."/>
            <person name="Bonometti L."/>
            <person name="Westerberg I."/>
            <person name="Brannstrom I.O."/>
            <person name="Guillou S."/>
            <person name="Cros-Aarteil S."/>
            <person name="Calhoun S."/>
            <person name="Haridas S."/>
            <person name="Kuo A."/>
            <person name="Mondo S."/>
            <person name="Pangilinan J."/>
            <person name="Riley R."/>
            <person name="Labutti K."/>
            <person name="Andreopoulos B."/>
            <person name="Lipzen A."/>
            <person name="Chen C."/>
            <person name="Yanf M."/>
            <person name="Daum C."/>
            <person name="Ng V."/>
            <person name="Clum A."/>
            <person name="Ohm R."/>
            <person name="Martin F."/>
            <person name="Silar P."/>
            <person name="Natvig D."/>
            <person name="Lalanne C."/>
            <person name="Gautier V."/>
            <person name="Ament-Velasquez S.L."/>
            <person name="Kruys A."/>
            <person name="Hutchinson M.I."/>
            <person name="Powell A.J."/>
            <person name="Barry K."/>
            <person name="Miller A.N."/>
            <person name="Grigoriev I.V."/>
            <person name="Debuchy R."/>
            <person name="Gladieux P."/>
            <person name="Thoren M.H."/>
            <person name="Johannesson H."/>
        </authorList>
    </citation>
    <scope>NUCLEOTIDE SEQUENCE</scope>
    <source>
        <strain evidence="6">CBS 508.74</strain>
    </source>
</reference>
<dbReference type="PANTHER" id="PTHR47469">
    <property type="entry name" value="MONOOXYGENASE-LIKE"/>
    <property type="match status" value="1"/>
</dbReference>
<evidence type="ECO:0000313" key="6">
    <source>
        <dbReference type="EMBL" id="KAK4107381.1"/>
    </source>
</evidence>
<dbReference type="GeneID" id="89934048"/>
<name>A0AAN6T7Q8_9PEZI</name>
<keyword evidence="7" id="KW-1185">Reference proteome</keyword>
<reference evidence="6" key="1">
    <citation type="journal article" date="2023" name="Mol. Phylogenet. Evol.">
        <title>Genome-scale phylogeny and comparative genomics of the fungal order Sordariales.</title>
        <authorList>
            <person name="Hensen N."/>
            <person name="Bonometti L."/>
            <person name="Westerberg I."/>
            <person name="Brannstrom I.O."/>
            <person name="Guillou S."/>
            <person name="Cros-Aarteil S."/>
            <person name="Calhoun S."/>
            <person name="Haridas S."/>
            <person name="Kuo A."/>
            <person name="Mondo S."/>
            <person name="Pangilinan J."/>
            <person name="Riley R."/>
            <person name="LaButti K."/>
            <person name="Andreopoulos B."/>
            <person name="Lipzen A."/>
            <person name="Chen C."/>
            <person name="Yan M."/>
            <person name="Daum C."/>
            <person name="Ng V."/>
            <person name="Clum A."/>
            <person name="Steindorff A."/>
            <person name="Ohm R.A."/>
            <person name="Martin F."/>
            <person name="Silar P."/>
            <person name="Natvig D.O."/>
            <person name="Lalanne C."/>
            <person name="Gautier V."/>
            <person name="Ament-Velasquez S.L."/>
            <person name="Kruys A."/>
            <person name="Hutchinson M.I."/>
            <person name="Powell A.J."/>
            <person name="Barry K."/>
            <person name="Miller A.N."/>
            <person name="Grigoriev I.V."/>
            <person name="Debuchy R."/>
            <person name="Gladieux P."/>
            <person name="Hiltunen Thoren M."/>
            <person name="Johannesson H."/>
        </authorList>
    </citation>
    <scope>NUCLEOTIDE SEQUENCE</scope>
    <source>
        <strain evidence="6">CBS 508.74</strain>
    </source>
</reference>
<feature type="domain" description="FAD-binding" evidence="4">
    <location>
        <begin position="9"/>
        <end position="42"/>
    </location>
</feature>
<dbReference type="Pfam" id="PF22607">
    <property type="entry name" value="FAD_binding-like"/>
    <property type="match status" value="1"/>
</dbReference>
<dbReference type="PRINTS" id="PR00420">
    <property type="entry name" value="RNGMNOXGNASE"/>
</dbReference>
<evidence type="ECO:0000313" key="7">
    <source>
        <dbReference type="Proteomes" id="UP001302812"/>
    </source>
</evidence>
<gene>
    <name evidence="6" type="ORF">N656DRAFT_514824</name>
</gene>
<dbReference type="Proteomes" id="UP001302812">
    <property type="component" value="Unassembled WGS sequence"/>
</dbReference>
<evidence type="ECO:0000259" key="4">
    <source>
        <dbReference type="Pfam" id="PF01494"/>
    </source>
</evidence>
<dbReference type="GO" id="GO:0071949">
    <property type="term" value="F:FAD binding"/>
    <property type="evidence" value="ECO:0007669"/>
    <property type="project" value="InterPro"/>
</dbReference>
<dbReference type="GO" id="GO:0016491">
    <property type="term" value="F:oxidoreductase activity"/>
    <property type="evidence" value="ECO:0007669"/>
    <property type="project" value="UniProtKB-KW"/>
</dbReference>
<dbReference type="SUPFAM" id="SSF54373">
    <property type="entry name" value="FAD-linked reductases, C-terminal domain"/>
    <property type="match status" value="1"/>
</dbReference>
<dbReference type="PANTHER" id="PTHR47469:SF2">
    <property type="entry name" value="OS06G0597600 PROTEIN"/>
    <property type="match status" value="1"/>
</dbReference>
<dbReference type="InterPro" id="IPR036188">
    <property type="entry name" value="FAD/NAD-bd_sf"/>
</dbReference>